<organism evidence="1 2">
    <name type="scientific">Klebsormidium nitens</name>
    <name type="common">Green alga</name>
    <name type="synonym">Ulothrix nitens</name>
    <dbReference type="NCBI Taxonomy" id="105231"/>
    <lineage>
        <taxon>Eukaryota</taxon>
        <taxon>Viridiplantae</taxon>
        <taxon>Streptophyta</taxon>
        <taxon>Klebsormidiophyceae</taxon>
        <taxon>Klebsormidiales</taxon>
        <taxon>Klebsormidiaceae</taxon>
        <taxon>Klebsormidium</taxon>
    </lineage>
</organism>
<dbReference type="Proteomes" id="UP000054558">
    <property type="component" value="Unassembled WGS sequence"/>
</dbReference>
<name>A0A1Y1HPN9_KLENI</name>
<sequence length="79" mass="8469">MRKGTRIAPPSIAQINQAESLLASSRKMSNECVADKRARHPAARHEGGSSRTCLAAPRVTAGSRGLMQMVKTLRLIGRG</sequence>
<accession>A0A1Y1HPN9</accession>
<dbReference type="AlphaFoldDB" id="A0A1Y1HPN9"/>
<keyword evidence="2" id="KW-1185">Reference proteome</keyword>
<gene>
    <name evidence="1" type="ORF">KFL_000140680</name>
</gene>
<dbReference type="EMBL" id="DF236963">
    <property type="protein sequence ID" value="GAQ78547.1"/>
    <property type="molecule type" value="Genomic_DNA"/>
</dbReference>
<proteinExistence type="predicted"/>
<evidence type="ECO:0000313" key="2">
    <source>
        <dbReference type="Proteomes" id="UP000054558"/>
    </source>
</evidence>
<protein>
    <submittedName>
        <fullName evidence="1">Uncharacterized protein</fullName>
    </submittedName>
</protein>
<reference evidence="1 2" key="1">
    <citation type="journal article" date="2014" name="Nat. Commun.">
        <title>Klebsormidium flaccidum genome reveals primary factors for plant terrestrial adaptation.</title>
        <authorList>
            <person name="Hori K."/>
            <person name="Maruyama F."/>
            <person name="Fujisawa T."/>
            <person name="Togashi T."/>
            <person name="Yamamoto N."/>
            <person name="Seo M."/>
            <person name="Sato S."/>
            <person name="Yamada T."/>
            <person name="Mori H."/>
            <person name="Tajima N."/>
            <person name="Moriyama T."/>
            <person name="Ikeuchi M."/>
            <person name="Watanabe M."/>
            <person name="Wada H."/>
            <person name="Kobayashi K."/>
            <person name="Saito M."/>
            <person name="Masuda T."/>
            <person name="Sasaki-Sekimoto Y."/>
            <person name="Mashiguchi K."/>
            <person name="Awai K."/>
            <person name="Shimojima M."/>
            <person name="Masuda S."/>
            <person name="Iwai M."/>
            <person name="Nobusawa T."/>
            <person name="Narise T."/>
            <person name="Kondo S."/>
            <person name="Saito H."/>
            <person name="Sato R."/>
            <person name="Murakawa M."/>
            <person name="Ihara Y."/>
            <person name="Oshima-Yamada Y."/>
            <person name="Ohtaka K."/>
            <person name="Satoh M."/>
            <person name="Sonobe K."/>
            <person name="Ishii M."/>
            <person name="Ohtani R."/>
            <person name="Kanamori-Sato M."/>
            <person name="Honoki R."/>
            <person name="Miyazaki D."/>
            <person name="Mochizuki H."/>
            <person name="Umetsu J."/>
            <person name="Higashi K."/>
            <person name="Shibata D."/>
            <person name="Kamiya Y."/>
            <person name="Sato N."/>
            <person name="Nakamura Y."/>
            <person name="Tabata S."/>
            <person name="Ida S."/>
            <person name="Kurokawa K."/>
            <person name="Ohta H."/>
        </authorList>
    </citation>
    <scope>NUCLEOTIDE SEQUENCE [LARGE SCALE GENOMIC DNA]</scope>
    <source>
        <strain evidence="1 2">NIES-2285</strain>
    </source>
</reference>
<evidence type="ECO:0000313" key="1">
    <source>
        <dbReference type="EMBL" id="GAQ78547.1"/>
    </source>
</evidence>